<evidence type="ECO:0000313" key="3">
    <source>
        <dbReference type="EMBL" id="SDB39523.1"/>
    </source>
</evidence>
<dbReference type="EMBL" id="FMXO01000010">
    <property type="protein sequence ID" value="SDB39523.1"/>
    <property type="molecule type" value="Genomic_DNA"/>
</dbReference>
<keyword evidence="2 3" id="KW-0808">Transferase</keyword>
<evidence type="ECO:0000313" key="4">
    <source>
        <dbReference type="Proteomes" id="UP000198771"/>
    </source>
</evidence>
<dbReference type="STRING" id="617002.SAMN05660653_01876"/>
<name>A0A1G6D2X8_9BACT</name>
<dbReference type="SUPFAM" id="SSF53756">
    <property type="entry name" value="UDP-Glycosyltransferase/glycogen phosphorylase"/>
    <property type="match status" value="1"/>
</dbReference>
<evidence type="ECO:0000256" key="1">
    <source>
        <dbReference type="ARBA" id="ARBA00022676"/>
    </source>
</evidence>
<proteinExistence type="predicted"/>
<keyword evidence="1" id="KW-0328">Glycosyltransferase</keyword>
<dbReference type="Proteomes" id="UP000198771">
    <property type="component" value="Unassembled WGS sequence"/>
</dbReference>
<keyword evidence="4" id="KW-1185">Reference proteome</keyword>
<accession>A0A1G6D2X8</accession>
<reference evidence="3 4" key="1">
    <citation type="submission" date="2016-10" db="EMBL/GenBank/DDBJ databases">
        <authorList>
            <person name="de Groot N.N."/>
        </authorList>
    </citation>
    <scope>NUCLEOTIDE SEQUENCE [LARGE SCALE GENOMIC DNA]</scope>
    <source>
        <strain evidence="3 4">ASO4-2</strain>
    </source>
</reference>
<dbReference type="PANTHER" id="PTHR30160">
    <property type="entry name" value="TETRAACYLDISACCHARIDE 4'-KINASE-RELATED"/>
    <property type="match status" value="1"/>
</dbReference>
<dbReference type="CDD" id="cd03789">
    <property type="entry name" value="GT9_LPS_heptosyltransferase"/>
    <property type="match status" value="1"/>
</dbReference>
<dbReference type="GO" id="GO:0008713">
    <property type="term" value="F:ADP-heptose-lipopolysaccharide heptosyltransferase activity"/>
    <property type="evidence" value="ECO:0007669"/>
    <property type="project" value="TreeGrafter"/>
</dbReference>
<protein>
    <submittedName>
        <fullName evidence="3">ADP-heptose:LPS heptosyltransferase</fullName>
    </submittedName>
</protein>
<organism evidence="3 4">
    <name type="scientific">Desulfonatronum thiosulfatophilum</name>
    <dbReference type="NCBI Taxonomy" id="617002"/>
    <lineage>
        <taxon>Bacteria</taxon>
        <taxon>Pseudomonadati</taxon>
        <taxon>Thermodesulfobacteriota</taxon>
        <taxon>Desulfovibrionia</taxon>
        <taxon>Desulfovibrionales</taxon>
        <taxon>Desulfonatronaceae</taxon>
        <taxon>Desulfonatronum</taxon>
    </lineage>
</organism>
<gene>
    <name evidence="3" type="ORF">SAMN05660653_01876</name>
</gene>
<dbReference type="RefSeq" id="WP_092120530.1">
    <property type="nucleotide sequence ID" value="NZ_FMXO01000010.1"/>
</dbReference>
<dbReference type="OrthoDB" id="9797795at2"/>
<evidence type="ECO:0000256" key="2">
    <source>
        <dbReference type="ARBA" id="ARBA00022679"/>
    </source>
</evidence>
<sequence length="539" mass="60672">MNTLVLNLTRFGDLLQTQPVIAGLQDQGRSVGLVCLDNFAGAAQFLKGMDHVFALPGAALLSDLDRGWPHGLERFIRWRHALHLDFPPHSLLNLTPLQSARLLARFLNTDPIGGFGLDEQGFGYYGNSWAAFLQTSTMNRGCSPFNLVDLMLRSADLPVRCRDLDLARPADEVMERIHDILTAKIPDAARSECRGFVALQPGASEPRRQWPWEYFAQLGALLWDNFRMCPVLLGTSGERPLAEGYARHAVAPFIDLVGRTSLPELAAALCHADLLVTNDTGTMHLAAGLHRPIAAIFLATAQPWDTGPYRAGSICLEPKLACHPCAFGTTCSHQEKCRWEITPHHVFQLICDHLLTPQNGGRRPSAASSPGTDATRVRAWLTRRDEHGYLDLKSLSGQEESLRTQWIRIQRHLYRQFLDQCSVIHPPNHAYVLPVAQHDAILASLDQSIALLRILESQVQVLAANPMEKVKQKFLAYWERLQSHWQSDPFFTVLGRLWFTESQDQGHNLTNILHLTRRYLVLTQAWKSMLEKQNNRHEN</sequence>
<dbReference type="GO" id="GO:0009244">
    <property type="term" value="P:lipopolysaccharide core region biosynthetic process"/>
    <property type="evidence" value="ECO:0007669"/>
    <property type="project" value="TreeGrafter"/>
</dbReference>
<dbReference type="Pfam" id="PF01075">
    <property type="entry name" value="Glyco_transf_9"/>
    <property type="match status" value="1"/>
</dbReference>
<dbReference type="PANTHER" id="PTHR30160:SF7">
    <property type="entry name" value="ADP-HEPTOSE--LPS HEPTOSYLTRANSFERASE 2"/>
    <property type="match status" value="1"/>
</dbReference>
<dbReference type="InterPro" id="IPR051199">
    <property type="entry name" value="LPS_LOS_Heptosyltrfase"/>
</dbReference>
<dbReference type="AlphaFoldDB" id="A0A1G6D2X8"/>
<dbReference type="Gene3D" id="3.40.50.2000">
    <property type="entry name" value="Glycogen Phosphorylase B"/>
    <property type="match status" value="2"/>
</dbReference>
<dbReference type="InterPro" id="IPR002201">
    <property type="entry name" value="Glyco_trans_9"/>
</dbReference>
<dbReference type="GO" id="GO:0005829">
    <property type="term" value="C:cytosol"/>
    <property type="evidence" value="ECO:0007669"/>
    <property type="project" value="TreeGrafter"/>
</dbReference>